<reference evidence="1" key="1">
    <citation type="journal article" date="2014" name="Int. J. Syst. Evol. Microbiol.">
        <title>Complete genome sequence of Corynebacterium casei LMG S-19264T (=DSM 44701T), isolated from a smear-ripened cheese.</title>
        <authorList>
            <consortium name="US DOE Joint Genome Institute (JGI-PGF)"/>
            <person name="Walter F."/>
            <person name="Albersmeier A."/>
            <person name="Kalinowski J."/>
            <person name="Ruckert C."/>
        </authorList>
    </citation>
    <scope>NUCLEOTIDE SEQUENCE</scope>
    <source>
        <strain evidence="1">KCTC 32296</strain>
    </source>
</reference>
<keyword evidence="2" id="KW-1185">Reference proteome</keyword>
<dbReference type="EMBL" id="BMZB01000001">
    <property type="protein sequence ID" value="GGZ21668.1"/>
    <property type="molecule type" value="Genomic_DNA"/>
</dbReference>
<evidence type="ECO:0008006" key="3">
    <source>
        <dbReference type="Google" id="ProtNLM"/>
    </source>
</evidence>
<evidence type="ECO:0000313" key="2">
    <source>
        <dbReference type="Proteomes" id="UP000662572"/>
    </source>
</evidence>
<dbReference type="Gene3D" id="2.160.20.10">
    <property type="entry name" value="Single-stranded right-handed beta-helix, Pectin lyase-like"/>
    <property type="match status" value="1"/>
</dbReference>
<proteinExistence type="predicted"/>
<reference evidence="1" key="2">
    <citation type="submission" date="2020-09" db="EMBL/GenBank/DDBJ databases">
        <authorList>
            <person name="Sun Q."/>
            <person name="Kim S."/>
        </authorList>
    </citation>
    <scope>NUCLEOTIDE SEQUENCE</scope>
    <source>
        <strain evidence="1">KCTC 32296</strain>
    </source>
</reference>
<name>A0A918PSZ8_9CAUL</name>
<evidence type="ECO:0000313" key="1">
    <source>
        <dbReference type="EMBL" id="GGZ21668.1"/>
    </source>
</evidence>
<accession>A0A918PSZ8</accession>
<dbReference type="RefSeq" id="WP_189484606.1">
    <property type="nucleotide sequence ID" value="NZ_BMZB01000001.1"/>
</dbReference>
<dbReference type="Proteomes" id="UP000662572">
    <property type="component" value="Unassembled WGS sequence"/>
</dbReference>
<organism evidence="1 2">
    <name type="scientific">Asticcacaulis endophyticus</name>
    <dbReference type="NCBI Taxonomy" id="1395890"/>
    <lineage>
        <taxon>Bacteria</taxon>
        <taxon>Pseudomonadati</taxon>
        <taxon>Pseudomonadota</taxon>
        <taxon>Alphaproteobacteria</taxon>
        <taxon>Caulobacterales</taxon>
        <taxon>Caulobacteraceae</taxon>
        <taxon>Asticcacaulis</taxon>
    </lineage>
</organism>
<sequence length="651" mass="67276">MSLSAQAQIALRPYELAGVPASGAHEPIKSEVVALFTLIDSVLSAIGLSGGVGVIKAARSDLNADLAHAAGTLALVYADPLPSNNDFYLKNGTSGTGSWTKLNLLITPALAAQIAEILEAYESIDVDLAAAAAAATAAQASAVAAEASADDAQAAALIASGYANAAGLTKVFDTYALANAGLAGIAADAYIQVLIDETHSGMSTVYQKSGGVLVYKTSLYGLTQSVTSGDTTRAVSSDGVFLMRAALLALLAASSGTSLIGHTYGGTGAINYALQTLVRDQGVNVKAYGALGNDAANDMPKIDDALAVALNTGAPLLFPAGTYKMDCMGTSKFWDVTRINRGANRAIKIIGAGVGQSDLHFVNAPASGALTIRHATEHWLDLFIQDLTIAGVVNGPLLTLGGNLYVDFINMLNLTNVSIENSANHDDNEGLRLNGIAGGAIINSRSVAYANGLGDNKGTGVRSRNAQFIEWVGGSMGNAHRGIDFTDGFSTGWTVSSCTLENTDISVSHRSSSAGGHVFQQCQFTEVVEYAVSSEGMLNDKILAINNPNFAAAPSSPGAVLLDPVNYVGVRIQDRAGLTTPTLPASGVSLFNNKGRRVEVTFWGGTVSAYSVNGFNYTVINGNPITVVLLPSDAFAITYSAAPTMHWRNIG</sequence>
<protein>
    <recommendedName>
        <fullName evidence="3">Pectate lyase superfamily protein</fullName>
    </recommendedName>
</protein>
<dbReference type="SUPFAM" id="SSF51126">
    <property type="entry name" value="Pectin lyase-like"/>
    <property type="match status" value="1"/>
</dbReference>
<dbReference type="InterPro" id="IPR011050">
    <property type="entry name" value="Pectin_lyase_fold/virulence"/>
</dbReference>
<gene>
    <name evidence="1" type="ORF">GCM10011273_03050</name>
</gene>
<comment type="caution">
    <text evidence="1">The sequence shown here is derived from an EMBL/GenBank/DDBJ whole genome shotgun (WGS) entry which is preliminary data.</text>
</comment>
<dbReference type="InterPro" id="IPR012334">
    <property type="entry name" value="Pectin_lyas_fold"/>
</dbReference>
<dbReference type="AlphaFoldDB" id="A0A918PSZ8"/>